<dbReference type="PATRIC" id="fig|1235802.3.peg.2088"/>
<dbReference type="EMBL" id="AQFT01000064">
    <property type="protein sequence ID" value="EMZ28437.1"/>
    <property type="molecule type" value="Genomic_DNA"/>
</dbReference>
<dbReference type="STRING" id="1235802.C823_01970"/>
<dbReference type="InterPro" id="IPR050669">
    <property type="entry name" value="Hemerythrin"/>
</dbReference>
<reference evidence="5 6" key="1">
    <citation type="journal article" date="2014" name="Genome Announc.">
        <title>Draft genome sequences of the altered schaedler flora, a defined bacterial community from gnotobiotic mice.</title>
        <authorList>
            <person name="Wannemuehler M.J."/>
            <person name="Overstreet A.M."/>
            <person name="Ward D.V."/>
            <person name="Phillips G.J."/>
        </authorList>
    </citation>
    <scope>NUCLEOTIDE SEQUENCE [LARGE SCALE GENOMIC DNA]</scope>
    <source>
        <strain evidence="5 6">ASF492</strain>
    </source>
</reference>
<feature type="domain" description="Hemerythrin-like" evidence="4">
    <location>
        <begin position="12"/>
        <end position="122"/>
    </location>
</feature>
<name>N2AGA8_9FIRM</name>
<dbReference type="InterPro" id="IPR012312">
    <property type="entry name" value="Hemerythrin-like"/>
</dbReference>
<evidence type="ECO:0000256" key="2">
    <source>
        <dbReference type="ARBA" id="ARBA00022723"/>
    </source>
</evidence>
<dbReference type="CDD" id="cd12107">
    <property type="entry name" value="Hemerythrin"/>
    <property type="match status" value="2"/>
</dbReference>
<dbReference type="NCBIfam" id="TIGR02481">
    <property type="entry name" value="hemeryth_dom"/>
    <property type="match status" value="2"/>
</dbReference>
<dbReference type="PANTHER" id="PTHR37164:SF1">
    <property type="entry name" value="BACTERIOHEMERYTHRIN"/>
    <property type="match status" value="1"/>
</dbReference>
<dbReference type="HOGENOM" id="CLU_993516_0_0_9"/>
<dbReference type="AlphaFoldDB" id="N2AGA8"/>
<evidence type="ECO:0000256" key="3">
    <source>
        <dbReference type="ARBA" id="ARBA00023004"/>
    </source>
</evidence>
<comment type="similarity">
    <text evidence="1">Belongs to the hemerythrin family.</text>
</comment>
<dbReference type="Gene3D" id="1.20.120.50">
    <property type="entry name" value="Hemerythrin-like"/>
    <property type="match status" value="2"/>
</dbReference>
<dbReference type="Pfam" id="PF01814">
    <property type="entry name" value="Hemerythrin"/>
    <property type="match status" value="2"/>
</dbReference>
<dbReference type="SUPFAM" id="SSF47188">
    <property type="entry name" value="Hemerythrin-like"/>
    <property type="match status" value="2"/>
</dbReference>
<dbReference type="PANTHER" id="PTHR37164">
    <property type="entry name" value="BACTERIOHEMERYTHRIN"/>
    <property type="match status" value="1"/>
</dbReference>
<dbReference type="InterPro" id="IPR035938">
    <property type="entry name" value="Hemerythrin-like_sf"/>
</dbReference>
<accession>N2AGA8</accession>
<evidence type="ECO:0000313" key="6">
    <source>
        <dbReference type="Proteomes" id="UP000012589"/>
    </source>
</evidence>
<evidence type="ECO:0000313" key="5">
    <source>
        <dbReference type="EMBL" id="EMZ28437.1"/>
    </source>
</evidence>
<evidence type="ECO:0000256" key="1">
    <source>
        <dbReference type="ARBA" id="ARBA00010587"/>
    </source>
</evidence>
<sequence>MFEFTEDCMIGVPEIDEQHRHLFELMNEGIRLAANSYTGDRYTSIKDLLDELDDYAEQHFTNEENYMEQIRDPELILQRNQHMIFRDRIREWSFADINDTEQQRRLLKELMEYLARWLYHHIISSDAMIGKLPKLEEWMVKENPCEFLNEYRTGIAFVDEEHQELFRITDKANKYLHNDFAYGNGYDEIMDILQELKDYTKRHFKDEEAYMERIHYDGLPAQKRAHESFIDRLENIDLDRVDGDPKVHLESLIEFLLGWLINHILYTDKKIPLES</sequence>
<keyword evidence="2" id="KW-0479">Metal-binding</keyword>
<dbReference type="eggNOG" id="COG2703">
    <property type="taxonomic scope" value="Bacteria"/>
</dbReference>
<organism evidence="5 6">
    <name type="scientific">Eubacterium plexicaudatum ASF492</name>
    <dbReference type="NCBI Taxonomy" id="1235802"/>
    <lineage>
        <taxon>Bacteria</taxon>
        <taxon>Bacillati</taxon>
        <taxon>Bacillota</taxon>
        <taxon>Clostridia</taxon>
        <taxon>Eubacteriales</taxon>
        <taxon>Eubacteriaceae</taxon>
        <taxon>Eubacterium</taxon>
    </lineage>
</organism>
<feature type="domain" description="Hemerythrin-like" evidence="4">
    <location>
        <begin position="153"/>
        <end position="270"/>
    </location>
</feature>
<keyword evidence="6" id="KW-1185">Reference proteome</keyword>
<keyword evidence="3" id="KW-0408">Iron</keyword>
<dbReference type="OrthoDB" id="9797092at2"/>
<dbReference type="GO" id="GO:0046872">
    <property type="term" value="F:metal ion binding"/>
    <property type="evidence" value="ECO:0007669"/>
    <property type="project" value="UniProtKB-KW"/>
</dbReference>
<dbReference type="InterPro" id="IPR012827">
    <property type="entry name" value="Hemerythrin_metal-bd"/>
</dbReference>
<comment type="caution">
    <text evidence="5">The sequence shown here is derived from an EMBL/GenBank/DDBJ whole genome shotgun (WGS) entry which is preliminary data.</text>
</comment>
<evidence type="ECO:0000259" key="4">
    <source>
        <dbReference type="Pfam" id="PF01814"/>
    </source>
</evidence>
<proteinExistence type="inferred from homology"/>
<gene>
    <name evidence="5" type="ORF">C823_01970</name>
</gene>
<dbReference type="Proteomes" id="UP000012589">
    <property type="component" value="Unassembled WGS sequence"/>
</dbReference>
<dbReference type="NCBIfam" id="NF033749">
    <property type="entry name" value="bact_hemeryth"/>
    <property type="match status" value="1"/>
</dbReference>
<protein>
    <submittedName>
        <fullName evidence="5">Hemerythrin-like metal-binding domain-containing protein</fullName>
    </submittedName>
</protein>